<dbReference type="PANTHER" id="PTHR35399">
    <property type="entry name" value="SLR8030 PROTEIN"/>
    <property type="match status" value="1"/>
</dbReference>
<dbReference type="Proteomes" id="UP000187526">
    <property type="component" value="Unassembled WGS sequence"/>
</dbReference>
<dbReference type="InterPro" id="IPR008557">
    <property type="entry name" value="PhoX"/>
</dbReference>
<keyword evidence="3" id="KW-1185">Reference proteome</keyword>
<comment type="caution">
    <text evidence="2">The sequence shown here is derived from an EMBL/GenBank/DDBJ whole genome shotgun (WGS) entry which is preliminary data.</text>
</comment>
<dbReference type="STRING" id="418702.BJN45_08835"/>
<dbReference type="EMBL" id="MTHD01000003">
    <property type="protein sequence ID" value="OMG53546.1"/>
    <property type="molecule type" value="Genomic_DNA"/>
</dbReference>
<dbReference type="AlphaFoldDB" id="A0A1R1I482"/>
<evidence type="ECO:0000313" key="2">
    <source>
        <dbReference type="EMBL" id="OMG53546.1"/>
    </source>
</evidence>
<evidence type="ECO:0000313" key="3">
    <source>
        <dbReference type="Proteomes" id="UP000187526"/>
    </source>
</evidence>
<dbReference type="PROSITE" id="PS51318">
    <property type="entry name" value="TAT"/>
    <property type="match status" value="1"/>
</dbReference>
<dbReference type="PANTHER" id="PTHR35399:SF2">
    <property type="entry name" value="DUF839 DOMAIN-CONTAINING PROTEIN"/>
    <property type="match status" value="1"/>
</dbReference>
<dbReference type="OrthoDB" id="9801383at2"/>
<name>A0A1R1I482_9RHOO</name>
<protein>
    <submittedName>
        <fullName evidence="2">Tat pathway signal protein</fullName>
    </submittedName>
</protein>
<dbReference type="SUPFAM" id="SSF63829">
    <property type="entry name" value="Calcium-dependent phosphotriesterase"/>
    <property type="match status" value="1"/>
</dbReference>
<dbReference type="Pfam" id="PF05787">
    <property type="entry name" value="PhoX"/>
    <property type="match status" value="1"/>
</dbReference>
<sequence length="640" mass="69566">MKNHCFEDEEVVSPAPAGQPDDPFRRRLLAAGLLAGASLPLPALAASVGRASGSLQHFSSLSTSTEDLVRVGHDYASQLLYAWGDPVSDGPRARADAGDDAASQRQQAGMHHDGMHFFPFMEYGKPSSTHGLLCINHEYTDDGLLHAGGMHDWSADKVAKSQAAHGVSVIEVRREAGGWQVVRPSSWARRVTADTPCRIAGPALGHPAMRTHMDNRGNLVLGTLNNCAMGVTPWGTYLTCEENFNGYFKAPAQASAEHKRYGINAKTSGYRWHEFDERFDLEKHPNEANRFGWVVEIDPWNPGQAPVKRTALGRFKHEGATCTLARDGRVVVYMGDDERFEYVYKFVSRDRFRPGQTDNGSLLDEGTLYVARFDDDGKGRWLPLRHGKKYAGGALTAESGFADQGDVVIRCRQAADIAGATKMDRPEWIAVHPANGDVYVTLTNNTQRGTAGKSGTDAANPRPENSFGHIVRWQEDGRDAAAEAFTWDIFALAGDPASANPQQRGSVRGDSYGSPDGLWFDSNGHLWIQTDVSASTLNKGEYAAMGNNQMLVADPSSGETRRFLTGPVNCEVTGITSTPDGRTLFVNIQHPGESPSERADPGKPTAYSAWPANQFSEAVGGRPRSATVVITRRDGRPVTG</sequence>
<feature type="region of interest" description="Disordered" evidence="1">
    <location>
        <begin position="1"/>
        <end position="22"/>
    </location>
</feature>
<reference evidence="2 3" key="1">
    <citation type="submission" date="2016-10" db="EMBL/GenBank/DDBJ databases">
        <title>Alkaliphiles isolated from bioreactors.</title>
        <authorList>
            <person name="Salah Z."/>
            <person name="Rout S.P."/>
            <person name="Humphreys P.N."/>
        </authorList>
    </citation>
    <scope>NUCLEOTIDE SEQUENCE [LARGE SCALE GENOMIC DNA]</scope>
    <source>
        <strain evidence="2 3">ZS02</strain>
    </source>
</reference>
<dbReference type="RefSeq" id="WP_076094329.1">
    <property type="nucleotide sequence ID" value="NZ_MTHD01000003.1"/>
</dbReference>
<organism evidence="2 3">
    <name type="scientific">Azonexus hydrophilus</name>
    <dbReference type="NCBI Taxonomy" id="418702"/>
    <lineage>
        <taxon>Bacteria</taxon>
        <taxon>Pseudomonadati</taxon>
        <taxon>Pseudomonadota</taxon>
        <taxon>Betaproteobacteria</taxon>
        <taxon>Rhodocyclales</taxon>
        <taxon>Azonexaceae</taxon>
        <taxon>Azonexus</taxon>
    </lineage>
</organism>
<accession>A0A1R1I482</accession>
<gene>
    <name evidence="2" type="ORF">BJN45_08835</name>
</gene>
<proteinExistence type="predicted"/>
<evidence type="ECO:0000256" key="1">
    <source>
        <dbReference type="SAM" id="MobiDB-lite"/>
    </source>
</evidence>
<dbReference type="InterPro" id="IPR006311">
    <property type="entry name" value="TAT_signal"/>
</dbReference>